<feature type="transmembrane region" description="Helical" evidence="1">
    <location>
        <begin position="70"/>
        <end position="89"/>
    </location>
</feature>
<proteinExistence type="predicted"/>
<dbReference type="EMBL" id="JAXIVS010000008">
    <property type="protein sequence ID" value="MDY7229363.1"/>
    <property type="molecule type" value="Genomic_DNA"/>
</dbReference>
<evidence type="ECO:0000313" key="2">
    <source>
        <dbReference type="EMBL" id="MDY7229363.1"/>
    </source>
</evidence>
<feature type="transmembrane region" description="Helical" evidence="1">
    <location>
        <begin position="95"/>
        <end position="118"/>
    </location>
</feature>
<keyword evidence="3" id="KW-1185">Reference proteome</keyword>
<accession>A0ABU5H940</accession>
<feature type="transmembrane region" description="Helical" evidence="1">
    <location>
        <begin position="37"/>
        <end position="58"/>
    </location>
</feature>
<gene>
    <name evidence="2" type="ORF">SYV04_23420</name>
</gene>
<dbReference type="Proteomes" id="UP001291309">
    <property type="component" value="Unassembled WGS sequence"/>
</dbReference>
<evidence type="ECO:0000313" key="3">
    <source>
        <dbReference type="Proteomes" id="UP001291309"/>
    </source>
</evidence>
<protein>
    <recommendedName>
        <fullName evidence="4">Lipoprotein</fullName>
    </recommendedName>
</protein>
<comment type="caution">
    <text evidence="2">The sequence shown here is derived from an EMBL/GenBank/DDBJ whole genome shotgun (WGS) entry which is preliminary data.</text>
</comment>
<name>A0ABU5H940_9BACT</name>
<keyword evidence="1" id="KW-0472">Membrane</keyword>
<keyword evidence="1" id="KW-1133">Transmembrane helix</keyword>
<organism evidence="2 3">
    <name type="scientific">Hyalangium rubrum</name>
    <dbReference type="NCBI Taxonomy" id="3103134"/>
    <lineage>
        <taxon>Bacteria</taxon>
        <taxon>Pseudomonadati</taxon>
        <taxon>Myxococcota</taxon>
        <taxon>Myxococcia</taxon>
        <taxon>Myxococcales</taxon>
        <taxon>Cystobacterineae</taxon>
        <taxon>Archangiaceae</taxon>
        <taxon>Hyalangium</taxon>
    </lineage>
</organism>
<dbReference type="RefSeq" id="WP_321548089.1">
    <property type="nucleotide sequence ID" value="NZ_JAXIVS010000008.1"/>
</dbReference>
<sequence>MNILVGAGKGASLGILYAVVATPPFALVYFKGWMSELLQLVALCAVPAGALVGISVIVTGAYQRGGAWRAQLGMLGVYALTGIVFFHGLHEGLGAAVMFAPVFLPLAMLATWVAVLWIRKSGRLLKS</sequence>
<keyword evidence="1" id="KW-0812">Transmembrane</keyword>
<feature type="transmembrane region" description="Helical" evidence="1">
    <location>
        <begin position="12"/>
        <end position="31"/>
    </location>
</feature>
<evidence type="ECO:0008006" key="4">
    <source>
        <dbReference type="Google" id="ProtNLM"/>
    </source>
</evidence>
<reference evidence="2 3" key="1">
    <citation type="submission" date="2023-12" db="EMBL/GenBank/DDBJ databases">
        <title>the genome sequence of Hyalangium sp. s54d21.</title>
        <authorList>
            <person name="Zhang X."/>
        </authorList>
    </citation>
    <scope>NUCLEOTIDE SEQUENCE [LARGE SCALE GENOMIC DNA]</scope>
    <source>
        <strain evidence="3">s54d21</strain>
    </source>
</reference>
<evidence type="ECO:0000256" key="1">
    <source>
        <dbReference type="SAM" id="Phobius"/>
    </source>
</evidence>